<evidence type="ECO:0000313" key="1">
    <source>
        <dbReference type="EMBL" id="KKN63331.1"/>
    </source>
</evidence>
<dbReference type="InterPro" id="IPR029044">
    <property type="entry name" value="Nucleotide-diphossugar_trans"/>
</dbReference>
<evidence type="ECO:0008006" key="2">
    <source>
        <dbReference type="Google" id="ProtNLM"/>
    </source>
</evidence>
<sequence>MWRLGKNKAIGNKVKLITVYFARSRNYKNFLTVWLKSAKKIMPNIDIKVIKPKQSKCIDHKRDTAIAFNEAAYYALKSKEPLIITDVDMMFMNPVDTILDRKFDIAITVRKYRAKYNTGLWIYKPSKRSRKFVHSWIQNTKWIVENFNKCTELIGTHGGIDQASLWMTINKIQNINILELPCQVWNACQTEWEKVDRHTKIIHVKSKLRLTATGRNEVPENMQYLKPLIKKWRSYL</sequence>
<dbReference type="SUPFAM" id="SSF53448">
    <property type="entry name" value="Nucleotide-diphospho-sugar transferases"/>
    <property type="match status" value="1"/>
</dbReference>
<dbReference type="EMBL" id="LAZR01000593">
    <property type="protein sequence ID" value="KKN63331.1"/>
    <property type="molecule type" value="Genomic_DNA"/>
</dbReference>
<gene>
    <name evidence="1" type="ORF">LCGC14_0502790</name>
</gene>
<dbReference type="Gene3D" id="3.90.550.10">
    <property type="entry name" value="Spore Coat Polysaccharide Biosynthesis Protein SpsA, Chain A"/>
    <property type="match status" value="1"/>
</dbReference>
<proteinExistence type="predicted"/>
<comment type="caution">
    <text evidence="1">The sequence shown here is derived from an EMBL/GenBank/DDBJ whole genome shotgun (WGS) entry which is preliminary data.</text>
</comment>
<dbReference type="AlphaFoldDB" id="A0A0F9UQ98"/>
<accession>A0A0F9UQ98</accession>
<reference evidence="1" key="1">
    <citation type="journal article" date="2015" name="Nature">
        <title>Complex archaea that bridge the gap between prokaryotes and eukaryotes.</title>
        <authorList>
            <person name="Spang A."/>
            <person name="Saw J.H."/>
            <person name="Jorgensen S.L."/>
            <person name="Zaremba-Niedzwiedzka K."/>
            <person name="Martijn J."/>
            <person name="Lind A.E."/>
            <person name="van Eijk R."/>
            <person name="Schleper C."/>
            <person name="Guy L."/>
            <person name="Ettema T.J."/>
        </authorList>
    </citation>
    <scope>NUCLEOTIDE SEQUENCE</scope>
</reference>
<protein>
    <recommendedName>
        <fullName evidence="2">Nucleotide-diphospho-sugar transferase domain-containing protein</fullName>
    </recommendedName>
</protein>
<organism evidence="1">
    <name type="scientific">marine sediment metagenome</name>
    <dbReference type="NCBI Taxonomy" id="412755"/>
    <lineage>
        <taxon>unclassified sequences</taxon>
        <taxon>metagenomes</taxon>
        <taxon>ecological metagenomes</taxon>
    </lineage>
</organism>
<name>A0A0F9UQ98_9ZZZZ</name>